<dbReference type="Proteomes" id="UP000295741">
    <property type="component" value="Unassembled WGS sequence"/>
</dbReference>
<gene>
    <name evidence="2" type="ORF">BC659_3130</name>
    <name evidence="1" type="ORF">BC659_3372</name>
</gene>
<sequence>MNNSSLNEILFEQLEKQWLDCRDHIFIPLFKRYADYLQLYRNGEFAILDGEDIEEELAEKAADISSKNPYADFIENHPLHEQNCIQYLKNEIQNCLNDPEVKAQLLQSGAIEIGYDWYFHYDSGINFFKKGLTFPIIAEPRYLYKELPPGHYAGFAKGPNFSGVWPDCAKLIDEADEKHTLLGLGYELMNYYQLQSRLFLHKVFREMDNEGQFSQLEQHPFPVYIAEHDCEEMTLYVI</sequence>
<accession>A0A4R6IN37</accession>
<dbReference type="EMBL" id="SNWP01000016">
    <property type="protein sequence ID" value="TDO23511.1"/>
    <property type="molecule type" value="Genomic_DNA"/>
</dbReference>
<name>A0A4R6IN37_9BACT</name>
<protein>
    <submittedName>
        <fullName evidence="1">Uncharacterized protein</fullName>
    </submittedName>
</protein>
<proteinExistence type="predicted"/>
<evidence type="ECO:0000313" key="3">
    <source>
        <dbReference type="Proteomes" id="UP000295741"/>
    </source>
</evidence>
<dbReference type="RefSeq" id="WP_133475687.1">
    <property type="nucleotide sequence ID" value="NZ_SNWP01000014.1"/>
</dbReference>
<dbReference type="AlphaFoldDB" id="A0A4R6IN37"/>
<reference evidence="1 3" key="1">
    <citation type="submission" date="2019-03" db="EMBL/GenBank/DDBJ databases">
        <title>Genomic Encyclopedia of Archaeal and Bacterial Type Strains, Phase II (KMG-II): from individual species to whole genera.</title>
        <authorList>
            <person name="Goeker M."/>
        </authorList>
    </citation>
    <scope>NUCLEOTIDE SEQUENCE [LARGE SCALE GENOMIC DNA]</scope>
    <source>
        <strain evidence="1 3">DSM 28323</strain>
    </source>
</reference>
<organism evidence="1 3">
    <name type="scientific">Sediminibacterium goheungense</name>
    <dbReference type="NCBI Taxonomy" id="1086393"/>
    <lineage>
        <taxon>Bacteria</taxon>
        <taxon>Pseudomonadati</taxon>
        <taxon>Bacteroidota</taxon>
        <taxon>Chitinophagia</taxon>
        <taxon>Chitinophagales</taxon>
        <taxon>Chitinophagaceae</taxon>
        <taxon>Sediminibacterium</taxon>
    </lineage>
</organism>
<dbReference type="EMBL" id="SNWP01000014">
    <property type="protein sequence ID" value="TDO25114.1"/>
    <property type="molecule type" value="Genomic_DNA"/>
</dbReference>
<evidence type="ECO:0000313" key="2">
    <source>
        <dbReference type="EMBL" id="TDO25114.1"/>
    </source>
</evidence>
<comment type="caution">
    <text evidence="1">The sequence shown here is derived from an EMBL/GenBank/DDBJ whole genome shotgun (WGS) entry which is preliminary data.</text>
</comment>
<keyword evidence="3" id="KW-1185">Reference proteome</keyword>
<evidence type="ECO:0000313" key="1">
    <source>
        <dbReference type="EMBL" id="TDO23511.1"/>
    </source>
</evidence>